<dbReference type="Proteomes" id="UP001107558">
    <property type="component" value="Chromosome 1"/>
</dbReference>
<protein>
    <recommendedName>
        <fullName evidence="3">UFSP1/2/DUB catalytic domain-containing protein</fullName>
    </recommendedName>
</protein>
<sequence length="215" mass="24701">MSSPKYQLFENVHKHLKLPSEDGETYLTREKYFYYHYCCDGVNDVGYGCGYRTIQSICSMLKNKLKCDILVPSLLQIQEILVEIGDKEKNFIGSREWIGSIEGSYIFDQIYNVQSIIVHVSHNENISSKKDKIVDYFKQQGGLIFLGGDTDAAAKLIAGIHISKNGSLYLLIIDPHYSKIPNNVDDLIKLSYIKWYTEKDFVNNSFYNLCMPKLL</sequence>
<comment type="similarity">
    <text evidence="1">Belongs to the peptidase C78 family.</text>
</comment>
<evidence type="ECO:0000313" key="5">
    <source>
        <dbReference type="Proteomes" id="UP001107558"/>
    </source>
</evidence>
<comment type="caution">
    <text evidence="4">The sequence shown here is derived from an EMBL/GenBank/DDBJ whole genome shotgun (WGS) entry which is preliminary data.</text>
</comment>
<evidence type="ECO:0000313" key="4">
    <source>
        <dbReference type="EMBL" id="KAG5680568.1"/>
    </source>
</evidence>
<dbReference type="OrthoDB" id="417506at2759"/>
<keyword evidence="5" id="KW-1185">Reference proteome</keyword>
<dbReference type="PANTHER" id="PTHR48153:SF3">
    <property type="entry name" value="INACTIVE UFM1-SPECIFIC PROTEASE 1"/>
    <property type="match status" value="1"/>
</dbReference>
<dbReference type="EMBL" id="JADBJN010000001">
    <property type="protein sequence ID" value="KAG5680568.1"/>
    <property type="molecule type" value="Genomic_DNA"/>
</dbReference>
<dbReference type="AlphaFoldDB" id="A0A9J6CFI5"/>
<reference evidence="4" key="1">
    <citation type="submission" date="2021-03" db="EMBL/GenBank/DDBJ databases">
        <title>Chromosome level genome of the anhydrobiotic midge Polypedilum vanderplanki.</title>
        <authorList>
            <person name="Yoshida Y."/>
            <person name="Kikawada T."/>
            <person name="Gusev O."/>
        </authorList>
    </citation>
    <scope>NUCLEOTIDE SEQUENCE</scope>
    <source>
        <strain evidence="4">NIAS01</strain>
        <tissue evidence="4">Whole body or cell culture</tissue>
    </source>
</reference>
<dbReference type="GO" id="GO:0071567">
    <property type="term" value="F:deUFMylase activity"/>
    <property type="evidence" value="ECO:0007669"/>
    <property type="project" value="UniProtKB-ARBA"/>
</dbReference>
<dbReference type="Pfam" id="PF07910">
    <property type="entry name" value="Peptidase_C78"/>
    <property type="match status" value="1"/>
</dbReference>
<dbReference type="Gene3D" id="3.90.70.130">
    <property type="match status" value="1"/>
</dbReference>
<dbReference type="PANTHER" id="PTHR48153">
    <property type="entry name" value="UFM1-SPECIFIC PROTEASE 2"/>
    <property type="match status" value="1"/>
</dbReference>
<evidence type="ECO:0000256" key="2">
    <source>
        <dbReference type="ARBA" id="ARBA00022801"/>
    </source>
</evidence>
<name>A0A9J6CFI5_POLVA</name>
<accession>A0A9J6CFI5</accession>
<feature type="domain" description="UFSP1/2/DUB catalytic" evidence="3">
    <location>
        <begin position="24"/>
        <end position="210"/>
    </location>
</feature>
<evidence type="ECO:0000256" key="1">
    <source>
        <dbReference type="ARBA" id="ARBA00008552"/>
    </source>
</evidence>
<gene>
    <name evidence="4" type="ORF">PVAND_010066</name>
</gene>
<evidence type="ECO:0000259" key="3">
    <source>
        <dbReference type="Pfam" id="PF07910"/>
    </source>
</evidence>
<proteinExistence type="inferred from homology"/>
<keyword evidence="2" id="KW-0378">Hydrolase</keyword>
<dbReference type="InterPro" id="IPR012462">
    <property type="entry name" value="UFSP1/2_DUB_cat"/>
</dbReference>
<organism evidence="4 5">
    <name type="scientific">Polypedilum vanderplanki</name>
    <name type="common">Sleeping chironomid midge</name>
    <dbReference type="NCBI Taxonomy" id="319348"/>
    <lineage>
        <taxon>Eukaryota</taxon>
        <taxon>Metazoa</taxon>
        <taxon>Ecdysozoa</taxon>
        <taxon>Arthropoda</taxon>
        <taxon>Hexapoda</taxon>
        <taxon>Insecta</taxon>
        <taxon>Pterygota</taxon>
        <taxon>Neoptera</taxon>
        <taxon>Endopterygota</taxon>
        <taxon>Diptera</taxon>
        <taxon>Nematocera</taxon>
        <taxon>Chironomoidea</taxon>
        <taxon>Chironomidae</taxon>
        <taxon>Chironominae</taxon>
        <taxon>Polypedilum</taxon>
        <taxon>Polypedilum</taxon>
    </lineage>
</organism>